<evidence type="ECO:0000256" key="1">
    <source>
        <dbReference type="SAM" id="MobiDB-lite"/>
    </source>
</evidence>
<accession>A0A382XBY8</accession>
<reference evidence="2" key="1">
    <citation type="submission" date="2018-05" db="EMBL/GenBank/DDBJ databases">
        <authorList>
            <person name="Lanie J.A."/>
            <person name="Ng W.-L."/>
            <person name="Kazmierczak K.M."/>
            <person name="Andrzejewski T.M."/>
            <person name="Davidsen T.M."/>
            <person name="Wayne K.J."/>
            <person name="Tettelin H."/>
            <person name="Glass J.I."/>
            <person name="Rusch D."/>
            <person name="Podicherti R."/>
            <person name="Tsui H.-C.T."/>
            <person name="Winkler M.E."/>
        </authorList>
    </citation>
    <scope>NUCLEOTIDE SEQUENCE</scope>
</reference>
<feature type="non-terminal residue" evidence="2">
    <location>
        <position position="1"/>
    </location>
</feature>
<dbReference type="EMBL" id="UINC01166406">
    <property type="protein sequence ID" value="SVD68340.1"/>
    <property type="molecule type" value="Genomic_DNA"/>
</dbReference>
<name>A0A382XBY8_9ZZZZ</name>
<feature type="region of interest" description="Disordered" evidence="1">
    <location>
        <begin position="1"/>
        <end position="33"/>
    </location>
</feature>
<dbReference type="AlphaFoldDB" id="A0A382XBY8"/>
<sequence>VTGFYNKGQPGLTKLDEEYPELTLHQLDFESPE</sequence>
<feature type="non-terminal residue" evidence="2">
    <location>
        <position position="33"/>
    </location>
</feature>
<proteinExistence type="predicted"/>
<protein>
    <submittedName>
        <fullName evidence="2">Uncharacterized protein</fullName>
    </submittedName>
</protein>
<gene>
    <name evidence="2" type="ORF">METZ01_LOCUS421194</name>
</gene>
<evidence type="ECO:0000313" key="2">
    <source>
        <dbReference type="EMBL" id="SVD68340.1"/>
    </source>
</evidence>
<organism evidence="2">
    <name type="scientific">marine metagenome</name>
    <dbReference type="NCBI Taxonomy" id="408172"/>
    <lineage>
        <taxon>unclassified sequences</taxon>
        <taxon>metagenomes</taxon>
        <taxon>ecological metagenomes</taxon>
    </lineage>
</organism>